<evidence type="ECO:0000313" key="2">
    <source>
        <dbReference type="Proteomes" id="UP000318571"/>
    </source>
</evidence>
<comment type="caution">
    <text evidence="1">The sequence shown here is derived from an EMBL/GenBank/DDBJ whole genome shotgun (WGS) entry which is preliminary data.</text>
</comment>
<reference evidence="1 2" key="1">
    <citation type="journal article" date="2018" name="Nat. Ecol. Evol.">
        <title>Genomic signatures of mitonuclear coevolution across populations of Tigriopus californicus.</title>
        <authorList>
            <person name="Barreto F.S."/>
            <person name="Watson E.T."/>
            <person name="Lima T.G."/>
            <person name="Willett C.S."/>
            <person name="Edmands S."/>
            <person name="Li W."/>
            <person name="Burton R.S."/>
        </authorList>
    </citation>
    <scope>NUCLEOTIDE SEQUENCE [LARGE SCALE GENOMIC DNA]</scope>
    <source>
        <strain evidence="1 2">San Diego</strain>
    </source>
</reference>
<protein>
    <submittedName>
        <fullName evidence="1">Uncharacterized protein</fullName>
    </submittedName>
</protein>
<gene>
    <name evidence="1" type="ORF">TCAL_15773</name>
</gene>
<dbReference type="EMBL" id="VCGU01000007">
    <property type="protein sequence ID" value="TRY73227.1"/>
    <property type="molecule type" value="Genomic_DNA"/>
</dbReference>
<sequence length="69" mass="8171">MSYAIFSMIAAGMDIQTKKHMVFSFRWLLRWIQLDPQVDVTFVPFSHTPTDCIHAEGRQKICIERMQHM</sequence>
<keyword evidence="2" id="KW-1185">Reference proteome</keyword>
<accession>A0A553P6A9</accession>
<name>A0A553P6A9_TIGCA</name>
<proteinExistence type="predicted"/>
<evidence type="ECO:0000313" key="1">
    <source>
        <dbReference type="EMBL" id="TRY73227.1"/>
    </source>
</evidence>
<organism evidence="1 2">
    <name type="scientific">Tigriopus californicus</name>
    <name type="common">Marine copepod</name>
    <dbReference type="NCBI Taxonomy" id="6832"/>
    <lineage>
        <taxon>Eukaryota</taxon>
        <taxon>Metazoa</taxon>
        <taxon>Ecdysozoa</taxon>
        <taxon>Arthropoda</taxon>
        <taxon>Crustacea</taxon>
        <taxon>Multicrustacea</taxon>
        <taxon>Hexanauplia</taxon>
        <taxon>Copepoda</taxon>
        <taxon>Harpacticoida</taxon>
        <taxon>Harpacticidae</taxon>
        <taxon>Tigriopus</taxon>
    </lineage>
</organism>
<dbReference type="Proteomes" id="UP000318571">
    <property type="component" value="Chromosome 3"/>
</dbReference>
<dbReference type="AlphaFoldDB" id="A0A553P6A9"/>